<reference evidence="1 2" key="1">
    <citation type="submission" date="2014-04" db="EMBL/GenBank/DDBJ databases">
        <title>Evolutionary Origins and Diversification of the Mycorrhizal Mutualists.</title>
        <authorList>
            <consortium name="DOE Joint Genome Institute"/>
            <consortium name="Mycorrhizal Genomics Consortium"/>
            <person name="Kohler A."/>
            <person name="Kuo A."/>
            <person name="Nagy L.G."/>
            <person name="Floudas D."/>
            <person name="Copeland A."/>
            <person name="Barry K.W."/>
            <person name="Cichocki N."/>
            <person name="Veneault-Fourrey C."/>
            <person name="LaButti K."/>
            <person name="Lindquist E.A."/>
            <person name="Lipzen A."/>
            <person name="Lundell T."/>
            <person name="Morin E."/>
            <person name="Murat C."/>
            <person name="Riley R."/>
            <person name="Ohm R."/>
            <person name="Sun H."/>
            <person name="Tunlid A."/>
            <person name="Henrissat B."/>
            <person name="Grigoriev I.V."/>
            <person name="Hibbett D.S."/>
            <person name="Martin F."/>
        </authorList>
    </citation>
    <scope>NUCLEOTIDE SEQUENCE [LARGE SCALE GENOMIC DNA]</scope>
    <source>
        <strain evidence="1 2">FD-317 M1</strain>
    </source>
</reference>
<keyword evidence="2" id="KW-1185">Reference proteome</keyword>
<dbReference type="Proteomes" id="UP000053593">
    <property type="component" value="Unassembled WGS sequence"/>
</dbReference>
<proteinExistence type="predicted"/>
<feature type="non-terminal residue" evidence="1">
    <location>
        <position position="141"/>
    </location>
</feature>
<dbReference type="EMBL" id="KN834769">
    <property type="protein sequence ID" value="KIK62010.1"/>
    <property type="molecule type" value="Genomic_DNA"/>
</dbReference>
<evidence type="ECO:0000313" key="2">
    <source>
        <dbReference type="Proteomes" id="UP000053593"/>
    </source>
</evidence>
<evidence type="ECO:0008006" key="3">
    <source>
        <dbReference type="Google" id="ProtNLM"/>
    </source>
</evidence>
<sequence>MSSVTPSPLAWNTAASPFASVIETNYAPTSAELAQLKMLLVAPQQELQRLQSEIASVRAVFDGLLYKKKRVETYIEAHQALMSPIRQLPSETLGEIFLRCLPLDSAYGVRSLKHAPLLMTTICRNWRRIAIETPRLWSSIH</sequence>
<dbReference type="AlphaFoldDB" id="A0A0D0BE54"/>
<dbReference type="OrthoDB" id="3365698at2759"/>
<organism evidence="1 2">
    <name type="scientific">Collybiopsis luxurians FD-317 M1</name>
    <dbReference type="NCBI Taxonomy" id="944289"/>
    <lineage>
        <taxon>Eukaryota</taxon>
        <taxon>Fungi</taxon>
        <taxon>Dikarya</taxon>
        <taxon>Basidiomycota</taxon>
        <taxon>Agaricomycotina</taxon>
        <taxon>Agaricomycetes</taxon>
        <taxon>Agaricomycetidae</taxon>
        <taxon>Agaricales</taxon>
        <taxon>Marasmiineae</taxon>
        <taxon>Omphalotaceae</taxon>
        <taxon>Collybiopsis</taxon>
        <taxon>Collybiopsis luxurians</taxon>
    </lineage>
</organism>
<name>A0A0D0BE54_9AGAR</name>
<evidence type="ECO:0000313" key="1">
    <source>
        <dbReference type="EMBL" id="KIK62010.1"/>
    </source>
</evidence>
<accession>A0A0D0BE54</accession>
<dbReference type="Gene3D" id="1.20.1280.50">
    <property type="match status" value="1"/>
</dbReference>
<protein>
    <recommendedName>
        <fullName evidence="3">F-box domain-containing protein</fullName>
    </recommendedName>
</protein>
<dbReference type="HOGENOM" id="CLU_018544_3_2_1"/>
<gene>
    <name evidence="1" type="ORF">GYMLUDRAFT_165362</name>
</gene>